<organism evidence="1 2">
    <name type="scientific">Ooceraea biroi</name>
    <name type="common">Clonal raider ant</name>
    <name type="synonym">Cerapachys biroi</name>
    <dbReference type="NCBI Taxonomy" id="2015173"/>
    <lineage>
        <taxon>Eukaryota</taxon>
        <taxon>Metazoa</taxon>
        <taxon>Ecdysozoa</taxon>
        <taxon>Arthropoda</taxon>
        <taxon>Hexapoda</taxon>
        <taxon>Insecta</taxon>
        <taxon>Pterygota</taxon>
        <taxon>Neoptera</taxon>
        <taxon>Endopterygota</taxon>
        <taxon>Hymenoptera</taxon>
        <taxon>Apocrita</taxon>
        <taxon>Aculeata</taxon>
        <taxon>Formicoidea</taxon>
        <taxon>Formicidae</taxon>
        <taxon>Dorylinae</taxon>
        <taxon>Ooceraea</taxon>
    </lineage>
</organism>
<keyword evidence="2" id="KW-1185">Reference proteome</keyword>
<evidence type="ECO:0000313" key="1">
    <source>
        <dbReference type="EMBL" id="EZA47197.1"/>
    </source>
</evidence>
<reference evidence="1 2" key="1">
    <citation type="journal article" date="2014" name="Curr. Biol.">
        <title>The genome of the clonal raider ant Cerapachys biroi.</title>
        <authorList>
            <person name="Oxley P.R."/>
            <person name="Ji L."/>
            <person name="Fetter-Pruneda I."/>
            <person name="McKenzie S.K."/>
            <person name="Li C."/>
            <person name="Hu H."/>
            <person name="Zhang G."/>
            <person name="Kronauer D.J."/>
        </authorList>
    </citation>
    <scope>NUCLEOTIDE SEQUENCE [LARGE SCALE GENOMIC DNA]</scope>
</reference>
<name>A0A026VTZ1_OOCBI</name>
<evidence type="ECO:0000313" key="2">
    <source>
        <dbReference type="Proteomes" id="UP000053097"/>
    </source>
</evidence>
<gene>
    <name evidence="1" type="ORF">X777_16459</name>
</gene>
<dbReference type="AlphaFoldDB" id="A0A026VTZ1"/>
<dbReference type="Proteomes" id="UP000053097">
    <property type="component" value="Unassembled WGS sequence"/>
</dbReference>
<accession>A0A026VTZ1</accession>
<sequence length="60" mass="6655">MGHTDGAVRYANAHRSRGVSWAPIGAYARTNEQTDGRTFARRFVTRMAPARHDIRSLALG</sequence>
<proteinExistence type="predicted"/>
<dbReference type="EMBL" id="KK107921">
    <property type="protein sequence ID" value="EZA47197.1"/>
    <property type="molecule type" value="Genomic_DNA"/>
</dbReference>
<protein>
    <submittedName>
        <fullName evidence="1">Uncharacterized protein</fullName>
    </submittedName>
</protein>